<dbReference type="Proteomes" id="UP001295684">
    <property type="component" value="Unassembled WGS sequence"/>
</dbReference>
<evidence type="ECO:0000256" key="1">
    <source>
        <dbReference type="SAM" id="Coils"/>
    </source>
</evidence>
<evidence type="ECO:0000313" key="4">
    <source>
        <dbReference type="Proteomes" id="UP001295684"/>
    </source>
</evidence>
<keyword evidence="4" id="KW-1185">Reference proteome</keyword>
<sequence length="575" mass="66199">MHSKSSVSQSKQEPQSKPYLTNPVRKHDFKHIINSKENIIRKRNKKFSLERCNKFTTVDNADKASSFHTNSQYTSSAARSRQQMYTLDLGSFQKDYGEANSQANANHLGMPRKSLPLNQRLQQTPEHKHKPKGNFETKISILENIGTYEKENRTLLKSNILSIRNMFENELTLDISLVNEYGKDSENSQKGSSKEEEIKKFLRDSSISIEKLQTQLNKITKESKDSQTICNFMGIKTKDDALRICYETIRYIEVLWNQMIALETSLIYKCNHKIESNHFSKTMVSELDSSFKGFESFFRNRTLSYKKIMEKVTKILDGDLPSKSLADTHNLSRSIHQLKSISDLRHHNLDPIHPGRDDFGRSSHIMVPNKLSLGVESYKAKLEPISKSVDKRATPLKKAKKISFKNKSYKTIKKAIDYCQGRICTNEFLSSILGYVESNFQTFPDMQESIKDKQEECDILKSRCELLEKHVTESESLNKHLTNEIERYQTLCENNLKEDSSTSIKLITENLNSPELTKIQSTKSSIEKLEVDKFTSAKKDLKDSKPKKLKFSKMGKPIKLKLKNGSSVLKNYKNI</sequence>
<evidence type="ECO:0000256" key="2">
    <source>
        <dbReference type="SAM" id="MobiDB-lite"/>
    </source>
</evidence>
<feature type="coiled-coil region" evidence="1">
    <location>
        <begin position="450"/>
        <end position="498"/>
    </location>
</feature>
<organism evidence="3 4">
    <name type="scientific">Euplotes crassus</name>
    <dbReference type="NCBI Taxonomy" id="5936"/>
    <lineage>
        <taxon>Eukaryota</taxon>
        <taxon>Sar</taxon>
        <taxon>Alveolata</taxon>
        <taxon>Ciliophora</taxon>
        <taxon>Intramacronucleata</taxon>
        <taxon>Spirotrichea</taxon>
        <taxon>Hypotrichia</taxon>
        <taxon>Euplotida</taxon>
        <taxon>Euplotidae</taxon>
        <taxon>Moneuplotes</taxon>
    </lineage>
</organism>
<keyword evidence="1" id="KW-0175">Coiled coil</keyword>
<comment type="caution">
    <text evidence="3">The sequence shown here is derived from an EMBL/GenBank/DDBJ whole genome shotgun (WGS) entry which is preliminary data.</text>
</comment>
<evidence type="ECO:0000313" key="3">
    <source>
        <dbReference type="EMBL" id="CAI2359906.1"/>
    </source>
</evidence>
<dbReference type="AlphaFoldDB" id="A0AAD1U487"/>
<protein>
    <submittedName>
        <fullName evidence="3">Uncharacterized protein</fullName>
    </submittedName>
</protein>
<name>A0AAD1U487_EUPCR</name>
<gene>
    <name evidence="3" type="ORF">ECRASSUSDP1_LOCUS1200</name>
</gene>
<reference evidence="3" key="1">
    <citation type="submission" date="2023-07" db="EMBL/GenBank/DDBJ databases">
        <authorList>
            <consortium name="AG Swart"/>
            <person name="Singh M."/>
            <person name="Singh A."/>
            <person name="Seah K."/>
            <person name="Emmerich C."/>
        </authorList>
    </citation>
    <scope>NUCLEOTIDE SEQUENCE</scope>
    <source>
        <strain evidence="3">DP1</strain>
    </source>
</reference>
<feature type="compositionally biased region" description="Polar residues" evidence="2">
    <location>
        <begin position="1"/>
        <end position="19"/>
    </location>
</feature>
<dbReference type="EMBL" id="CAMPGE010001136">
    <property type="protein sequence ID" value="CAI2359906.1"/>
    <property type="molecule type" value="Genomic_DNA"/>
</dbReference>
<accession>A0AAD1U487</accession>
<proteinExistence type="predicted"/>
<feature type="coiled-coil region" evidence="1">
    <location>
        <begin position="202"/>
        <end position="229"/>
    </location>
</feature>
<feature type="region of interest" description="Disordered" evidence="2">
    <location>
        <begin position="1"/>
        <end position="25"/>
    </location>
</feature>